<protein>
    <recommendedName>
        <fullName evidence="2">GYF domain-containing protein</fullName>
    </recommendedName>
</protein>
<evidence type="ECO:0000256" key="1">
    <source>
        <dbReference type="SAM" id="MobiDB-lite"/>
    </source>
</evidence>
<keyword evidence="4" id="KW-1185">Reference proteome</keyword>
<feature type="compositionally biased region" description="Basic and acidic residues" evidence="1">
    <location>
        <begin position="86"/>
        <end position="104"/>
    </location>
</feature>
<dbReference type="InterPro" id="IPR035445">
    <property type="entry name" value="GYF-like_dom_sf"/>
</dbReference>
<reference evidence="3 4" key="1">
    <citation type="submission" date="2014-11" db="EMBL/GenBank/DDBJ databases">
        <authorList>
            <person name="Zhu J."/>
            <person name="Qi W."/>
            <person name="Song R."/>
        </authorList>
    </citation>
    <scope>NUCLEOTIDE SEQUENCE [LARGE SCALE GENOMIC DNA]</scope>
</reference>
<dbReference type="InterPro" id="IPR003169">
    <property type="entry name" value="GYF"/>
</dbReference>
<dbReference type="Pfam" id="PF02213">
    <property type="entry name" value="GYF"/>
    <property type="match status" value="1"/>
</dbReference>
<feature type="compositionally biased region" description="Pro residues" evidence="1">
    <location>
        <begin position="110"/>
        <end position="135"/>
    </location>
</feature>
<feature type="compositionally biased region" description="Low complexity" evidence="1">
    <location>
        <begin position="251"/>
        <end position="271"/>
    </location>
</feature>
<evidence type="ECO:0000313" key="3">
    <source>
        <dbReference type="EMBL" id="CEM08982.1"/>
    </source>
</evidence>
<dbReference type="EMBL" id="CDMY01000390">
    <property type="protein sequence ID" value="CEM08982.1"/>
    <property type="molecule type" value="Genomic_DNA"/>
</dbReference>
<feature type="region of interest" description="Disordered" evidence="1">
    <location>
        <begin position="1"/>
        <end position="271"/>
    </location>
</feature>
<evidence type="ECO:0000313" key="4">
    <source>
        <dbReference type="Proteomes" id="UP000041254"/>
    </source>
</evidence>
<organism evidence="3 4">
    <name type="scientific">Vitrella brassicaformis (strain CCMP3155)</name>
    <dbReference type="NCBI Taxonomy" id="1169540"/>
    <lineage>
        <taxon>Eukaryota</taxon>
        <taxon>Sar</taxon>
        <taxon>Alveolata</taxon>
        <taxon>Colpodellida</taxon>
        <taxon>Vitrellaceae</taxon>
        <taxon>Vitrella</taxon>
    </lineage>
</organism>
<dbReference type="SMART" id="SM00444">
    <property type="entry name" value="GYF"/>
    <property type="match status" value="1"/>
</dbReference>
<dbReference type="Gene3D" id="3.30.1490.40">
    <property type="match status" value="1"/>
</dbReference>
<dbReference type="OrthoDB" id="6415790at2759"/>
<feature type="compositionally biased region" description="Basic and acidic residues" evidence="1">
    <location>
        <begin position="236"/>
        <end position="249"/>
    </location>
</feature>
<dbReference type="AlphaFoldDB" id="A0A0G4F8T3"/>
<dbReference type="VEuPathDB" id="CryptoDB:Vbra_21248"/>
<proteinExistence type="predicted"/>
<feature type="compositionally biased region" description="Basic and acidic residues" evidence="1">
    <location>
        <begin position="140"/>
        <end position="154"/>
    </location>
</feature>
<name>A0A0G4F8T3_VITBC</name>
<accession>A0A0G4F8T3</accession>
<feature type="domain" description="GYF" evidence="2">
    <location>
        <begin position="337"/>
        <end position="385"/>
    </location>
</feature>
<dbReference type="Proteomes" id="UP000041254">
    <property type="component" value="Unassembled WGS sequence"/>
</dbReference>
<feature type="compositionally biased region" description="Pro residues" evidence="1">
    <location>
        <begin position="58"/>
        <end position="68"/>
    </location>
</feature>
<feature type="compositionally biased region" description="Pro residues" evidence="1">
    <location>
        <begin position="155"/>
        <end position="166"/>
    </location>
</feature>
<sequence>MGPPPFYERGRRSLSPDWRPGPPFAEARLPDDRLFPRPPFTRGPPIHWDNFPDDIRPSFPPRGPPHPELPCSMSSGSRRESRRRGRRDEDRPRDDVGLPREGPPRKRRPFAPPPPIMLDYGPPPDGYPPRMPPPHPHPHHPFDSYDDIGRDFRPPPRPYDWRPPPIRRYDDDLPFVDGPRDTGHPRYVRHRSLSPDNGPRKIPPWHESRGGQPWHGSSGAHPVRPMDLRFGLGEFGKGESEGGDRHCRSEQPVSSSSPLTTTVSPPSVAVAPSPAVPAIVQPPQPLGAAAGMPLAAPQQQHQQPGVATVGAPDAAKLIEELSMLPPEYLSSSTCAYAHDWQYVDLQGQQQGPFTSLDMLRWSVQGYFKPDTALKRNDESRFSPLADGSRLREAAHRMLIAHKAYTEAYANAVSSPPAPAIVPIPHLFPVLGGHPPAVGGMFPITPLIHPQPMAVAGSSNVPMLQNAKRVARSGADGPSAKRQKQ</sequence>
<dbReference type="PROSITE" id="PS50829">
    <property type="entry name" value="GYF"/>
    <property type="match status" value="1"/>
</dbReference>
<gene>
    <name evidence="3" type="ORF">Vbra_21248</name>
</gene>
<evidence type="ECO:0000259" key="2">
    <source>
        <dbReference type="PROSITE" id="PS50829"/>
    </source>
</evidence>
<dbReference type="InParanoid" id="A0A0G4F8T3"/>
<dbReference type="SUPFAM" id="SSF55277">
    <property type="entry name" value="GYF domain"/>
    <property type="match status" value="1"/>
</dbReference>